<dbReference type="Gramene" id="OMO98597">
    <property type="protein sequence ID" value="OMO98597"/>
    <property type="gene ID" value="CCACVL1_04165"/>
</dbReference>
<dbReference type="InterPro" id="IPR001611">
    <property type="entry name" value="Leu-rich_rpt"/>
</dbReference>
<dbReference type="Proteomes" id="UP000188268">
    <property type="component" value="Unassembled WGS sequence"/>
</dbReference>
<keyword evidence="6" id="KW-0732">Signal</keyword>
<keyword evidence="4" id="KW-0433">Leucine-rich repeat</keyword>
<sequence>MPSLTALLLEDCGLTGTFVTQGLCEFTHLQELHVSGNNLTGDLPECLSNLTSLEILDLSRNHFSGNISALQSLTSLQSLYLSSNKFSGDITALESLTSLQYLRLSNNYFQIPISLGPLFNLSKLKSFYADNNAFFAETKMPSLPPRFQLVDISLSCCGDGGLSFPRFLYHQNDLQSVDLSNIYFKGDHFPNWLLENNTRLNELYLDNSSLSGTLQLPYASHLVLSSLVISNNFFSGNIPTEIGALLPSLHYLNMSKNCFNGSIPSSFGYMRSLYTLDLSNNRLSGAIPEHLFLGCSSLGQLVLSNNTLQGRIFSASSSLTNLIRLQLDRNNFSGTIPDFLSNSLGLSTLDVSHNKLSGRIPRWMGDMFYLEEVIMANNHLEGEIPVELCELHLVILDLSSNNINGSLPSCLSPSRITRIHLSKNRLSGALDALHNSSTLVTLDISDNHFTGSIPSWIGGLSSLRYLLLNNNHLEGRIPIELCNLNHLSVINLSHNKLSGRIPRCLKITPLKDAESEHKVGVTSPTANKAPPGPLSFDEQVEITTKSISYYYRGEILPYMSGMDLSCNNLVGEIPYEIGNFHKMLLLNLSHNSLTGHFPPTFANLRQIESLDLSHNNLSGHIPPQLVGLFFLAYFSVAYNNFSGKTPQRIAQFGTFDESSYRGNPLLCGEPLRRCFEPPSPFTPKVPTGDGEDNGPIDMNFFYVSFGSSYIVVLLAIASVLYINPYWRRAWFYCAETASTTCYYFVIDNLIPKRWRWA</sequence>
<dbReference type="Pfam" id="PF00560">
    <property type="entry name" value="LRR_1"/>
    <property type="match status" value="3"/>
</dbReference>
<accession>A0A1R3JV90</accession>
<dbReference type="SMART" id="SM00369">
    <property type="entry name" value="LRR_TYP"/>
    <property type="match status" value="7"/>
</dbReference>
<dbReference type="PRINTS" id="PR00019">
    <property type="entry name" value="LEURICHRPT"/>
</dbReference>
<feature type="region of interest" description="Disordered" evidence="12">
    <location>
        <begin position="516"/>
        <end position="535"/>
    </location>
</feature>
<dbReference type="OMA" id="CEVNGNL"/>
<dbReference type="EMBL" id="AWWV01007056">
    <property type="protein sequence ID" value="OMO98597.1"/>
    <property type="molecule type" value="Genomic_DNA"/>
</dbReference>
<evidence type="ECO:0000256" key="13">
    <source>
        <dbReference type="SAM" id="Phobius"/>
    </source>
</evidence>
<dbReference type="FunFam" id="3.80.10.10:FF:000041">
    <property type="entry name" value="LRR receptor-like serine/threonine-protein kinase ERECTA"/>
    <property type="match status" value="3"/>
</dbReference>
<dbReference type="InterPro" id="IPR003591">
    <property type="entry name" value="Leu-rich_rpt_typical-subtyp"/>
</dbReference>
<evidence type="ECO:0000256" key="2">
    <source>
        <dbReference type="ARBA" id="ARBA00009592"/>
    </source>
</evidence>
<dbReference type="OrthoDB" id="4691307at2759"/>
<evidence type="ECO:0000259" key="14">
    <source>
        <dbReference type="Pfam" id="PF23598"/>
    </source>
</evidence>
<keyword evidence="5 13" id="KW-0812">Transmembrane</keyword>
<dbReference type="PANTHER" id="PTHR48062">
    <property type="entry name" value="RECEPTOR-LIKE PROTEIN 14"/>
    <property type="match status" value="1"/>
</dbReference>
<evidence type="ECO:0000256" key="9">
    <source>
        <dbReference type="ARBA" id="ARBA00023136"/>
    </source>
</evidence>
<dbReference type="InterPro" id="IPR032675">
    <property type="entry name" value="LRR_dom_sf"/>
</dbReference>
<dbReference type="SUPFAM" id="SSF52058">
    <property type="entry name" value="L domain-like"/>
    <property type="match status" value="3"/>
</dbReference>
<dbReference type="STRING" id="210143.A0A1R3JV90"/>
<dbReference type="InterPro" id="IPR055414">
    <property type="entry name" value="LRR_R13L4/SHOC2-like"/>
</dbReference>
<dbReference type="Gene3D" id="3.80.10.10">
    <property type="entry name" value="Ribonuclease Inhibitor"/>
    <property type="match status" value="4"/>
</dbReference>
<feature type="domain" description="Disease resistance R13L4/SHOC-2-like LRR" evidence="14">
    <location>
        <begin position="5"/>
        <end position="203"/>
    </location>
</feature>
<dbReference type="AlphaFoldDB" id="A0A1R3JV90"/>
<evidence type="ECO:0000256" key="10">
    <source>
        <dbReference type="ARBA" id="ARBA00023170"/>
    </source>
</evidence>
<evidence type="ECO:0000256" key="4">
    <source>
        <dbReference type="ARBA" id="ARBA00022614"/>
    </source>
</evidence>
<keyword evidence="9 13" id="KW-0472">Membrane</keyword>
<dbReference type="GO" id="GO:0005886">
    <property type="term" value="C:plasma membrane"/>
    <property type="evidence" value="ECO:0007669"/>
    <property type="project" value="UniProtKB-SubCell"/>
</dbReference>
<dbReference type="FunFam" id="3.80.10.10:FF:000213">
    <property type="entry name" value="Tyrosine-sulfated glycopeptide receptor 1"/>
    <property type="match status" value="1"/>
</dbReference>
<dbReference type="Pfam" id="PF23598">
    <property type="entry name" value="LRR_14"/>
    <property type="match status" value="1"/>
</dbReference>
<evidence type="ECO:0000256" key="8">
    <source>
        <dbReference type="ARBA" id="ARBA00022989"/>
    </source>
</evidence>
<comment type="subcellular location">
    <subcellularLocation>
        <location evidence="1">Cell membrane</location>
        <topology evidence="1">Single-pass type I membrane protein</topology>
    </subcellularLocation>
</comment>
<evidence type="ECO:0000256" key="1">
    <source>
        <dbReference type="ARBA" id="ARBA00004251"/>
    </source>
</evidence>
<evidence type="ECO:0000256" key="6">
    <source>
        <dbReference type="ARBA" id="ARBA00022729"/>
    </source>
</evidence>
<proteinExistence type="inferred from homology"/>
<keyword evidence="10" id="KW-0675">Receptor</keyword>
<keyword evidence="7" id="KW-0677">Repeat</keyword>
<evidence type="ECO:0000313" key="16">
    <source>
        <dbReference type="Proteomes" id="UP000188268"/>
    </source>
</evidence>
<evidence type="ECO:0000256" key="12">
    <source>
        <dbReference type="SAM" id="MobiDB-lite"/>
    </source>
</evidence>
<feature type="transmembrane region" description="Helical" evidence="13">
    <location>
        <begin position="700"/>
        <end position="723"/>
    </location>
</feature>
<evidence type="ECO:0000256" key="3">
    <source>
        <dbReference type="ARBA" id="ARBA00022475"/>
    </source>
</evidence>
<evidence type="ECO:0000313" key="15">
    <source>
        <dbReference type="EMBL" id="OMO98597.1"/>
    </source>
</evidence>
<keyword evidence="16" id="KW-1185">Reference proteome</keyword>
<keyword evidence="3" id="KW-1003">Cell membrane</keyword>
<dbReference type="Pfam" id="PF13855">
    <property type="entry name" value="LRR_8"/>
    <property type="match status" value="3"/>
</dbReference>
<comment type="similarity">
    <text evidence="2">Belongs to the RLP family.</text>
</comment>
<organism evidence="15 16">
    <name type="scientific">Corchorus capsularis</name>
    <name type="common">Jute</name>
    <dbReference type="NCBI Taxonomy" id="210143"/>
    <lineage>
        <taxon>Eukaryota</taxon>
        <taxon>Viridiplantae</taxon>
        <taxon>Streptophyta</taxon>
        <taxon>Embryophyta</taxon>
        <taxon>Tracheophyta</taxon>
        <taxon>Spermatophyta</taxon>
        <taxon>Magnoliopsida</taxon>
        <taxon>eudicotyledons</taxon>
        <taxon>Gunneridae</taxon>
        <taxon>Pentapetalae</taxon>
        <taxon>rosids</taxon>
        <taxon>malvids</taxon>
        <taxon>Malvales</taxon>
        <taxon>Malvaceae</taxon>
        <taxon>Grewioideae</taxon>
        <taxon>Apeibeae</taxon>
        <taxon>Corchorus</taxon>
    </lineage>
</organism>
<evidence type="ECO:0000256" key="11">
    <source>
        <dbReference type="ARBA" id="ARBA00023180"/>
    </source>
</evidence>
<keyword evidence="8 13" id="KW-1133">Transmembrane helix</keyword>
<name>A0A1R3JV90_COCAP</name>
<dbReference type="InterPro" id="IPR051502">
    <property type="entry name" value="RLP_Defense_Trigger"/>
</dbReference>
<comment type="caution">
    <text evidence="15">The sequence shown here is derived from an EMBL/GenBank/DDBJ whole genome shotgun (WGS) entry which is preliminary data.</text>
</comment>
<dbReference type="PROSITE" id="PS51450">
    <property type="entry name" value="LRR"/>
    <property type="match status" value="3"/>
</dbReference>
<evidence type="ECO:0000256" key="7">
    <source>
        <dbReference type="ARBA" id="ARBA00022737"/>
    </source>
</evidence>
<gene>
    <name evidence="15" type="ORF">CCACVL1_04165</name>
</gene>
<dbReference type="PANTHER" id="PTHR48062:SF21">
    <property type="entry name" value="RECEPTOR-LIKE PROTEIN 12"/>
    <property type="match status" value="1"/>
</dbReference>
<reference evidence="15 16" key="1">
    <citation type="submission" date="2013-09" db="EMBL/GenBank/DDBJ databases">
        <title>Corchorus capsularis genome sequencing.</title>
        <authorList>
            <person name="Alam M."/>
            <person name="Haque M.S."/>
            <person name="Islam M.S."/>
            <person name="Emdad E.M."/>
            <person name="Islam M.M."/>
            <person name="Ahmed B."/>
            <person name="Halim A."/>
            <person name="Hossen Q.M.M."/>
            <person name="Hossain M.Z."/>
            <person name="Ahmed R."/>
            <person name="Khan M.M."/>
            <person name="Islam R."/>
            <person name="Rashid M.M."/>
            <person name="Khan S.A."/>
            <person name="Rahman M.S."/>
            <person name="Alam M."/>
        </authorList>
    </citation>
    <scope>NUCLEOTIDE SEQUENCE [LARGE SCALE GENOMIC DNA]</scope>
    <source>
        <strain evidence="16">cv. CVL-1</strain>
        <tissue evidence="15">Whole seedling</tissue>
    </source>
</reference>
<keyword evidence="11" id="KW-0325">Glycoprotein</keyword>
<evidence type="ECO:0000256" key="5">
    <source>
        <dbReference type="ARBA" id="ARBA00022692"/>
    </source>
</evidence>
<protein>
    <recommendedName>
        <fullName evidence="14">Disease resistance R13L4/SHOC-2-like LRR domain-containing protein</fullName>
    </recommendedName>
</protein>